<evidence type="ECO:0000313" key="6">
    <source>
        <dbReference type="Proteomes" id="UP000190065"/>
    </source>
</evidence>
<dbReference type="SUPFAM" id="SSF48403">
    <property type="entry name" value="Ankyrin repeat"/>
    <property type="match status" value="1"/>
</dbReference>
<evidence type="ECO:0000256" key="1">
    <source>
        <dbReference type="ARBA" id="ARBA00022737"/>
    </source>
</evidence>
<dbReference type="InterPro" id="IPR002110">
    <property type="entry name" value="Ankyrin_rpt"/>
</dbReference>
<dbReference type="Proteomes" id="UP000190065">
    <property type="component" value="Unassembled WGS sequence"/>
</dbReference>
<dbReference type="PANTHER" id="PTHR24198">
    <property type="entry name" value="ANKYRIN REPEAT AND PROTEIN KINASE DOMAIN-CONTAINING PROTEIN"/>
    <property type="match status" value="1"/>
</dbReference>
<organism evidence="5 6">
    <name type="scientific">Segatella oulorum</name>
    <dbReference type="NCBI Taxonomy" id="28136"/>
    <lineage>
        <taxon>Bacteria</taxon>
        <taxon>Pseudomonadati</taxon>
        <taxon>Bacteroidota</taxon>
        <taxon>Bacteroidia</taxon>
        <taxon>Bacteroidales</taxon>
        <taxon>Prevotellaceae</taxon>
        <taxon>Segatella</taxon>
    </lineage>
</organism>
<proteinExistence type="predicted"/>
<evidence type="ECO:0000256" key="2">
    <source>
        <dbReference type="ARBA" id="ARBA00023043"/>
    </source>
</evidence>
<keyword evidence="4" id="KW-0732">Signal</keyword>
<dbReference type="PROSITE" id="PS50297">
    <property type="entry name" value="ANK_REP_REGION"/>
    <property type="match status" value="1"/>
</dbReference>
<dbReference type="STRING" id="28136.SAMN02745202_00577"/>
<evidence type="ECO:0000256" key="3">
    <source>
        <dbReference type="PROSITE-ProRule" id="PRU00023"/>
    </source>
</evidence>
<evidence type="ECO:0000256" key="4">
    <source>
        <dbReference type="SAM" id="SignalP"/>
    </source>
</evidence>
<dbReference type="InterPro" id="IPR036770">
    <property type="entry name" value="Ankyrin_rpt-contain_sf"/>
</dbReference>
<gene>
    <name evidence="5" type="ORF">SAMN02745202_00577</name>
</gene>
<dbReference type="RefSeq" id="WP_025071131.1">
    <property type="nucleotide sequence ID" value="NZ_FUXK01000005.1"/>
</dbReference>
<name>A0A1T4M0C1_9BACT</name>
<feature type="repeat" description="ANK" evidence="3">
    <location>
        <begin position="168"/>
        <end position="200"/>
    </location>
</feature>
<feature type="chain" id="PRO_5010586422" evidence="4">
    <location>
        <begin position="22"/>
        <end position="226"/>
    </location>
</feature>
<dbReference type="SMART" id="SM00248">
    <property type="entry name" value="ANK"/>
    <property type="match status" value="4"/>
</dbReference>
<evidence type="ECO:0000313" key="5">
    <source>
        <dbReference type="EMBL" id="SJZ60337.1"/>
    </source>
</evidence>
<feature type="signal peptide" evidence="4">
    <location>
        <begin position="1"/>
        <end position="21"/>
    </location>
</feature>
<dbReference type="Pfam" id="PF12796">
    <property type="entry name" value="Ank_2"/>
    <property type="match status" value="2"/>
</dbReference>
<sequence length="226" mass="25158">MKKKLLISLLCVLIISYSAKSNNSNSYSNVIEAIKKKDNVTFAYTIKEITNVDSLIAVDSTHSYSLLGFACLYNNKEAVEHLIKMKADPHIAYADDIYIYDALYIAIKTQNENLVRYFINKGLNVNTPYNEDGLCPLVLSCYNNNTTIPELLLKNKANVNGVGNLGGDVTYPLIIAIENGNENLVKLLLEYGAKTNITDNIGNTPIELAREKGLNRILKLLVQSKH</sequence>
<dbReference type="Gene3D" id="1.25.40.20">
    <property type="entry name" value="Ankyrin repeat-containing domain"/>
    <property type="match status" value="1"/>
</dbReference>
<dbReference type="PANTHER" id="PTHR24198:SF165">
    <property type="entry name" value="ANKYRIN REPEAT-CONTAINING PROTEIN-RELATED"/>
    <property type="match status" value="1"/>
</dbReference>
<accession>A0A1T4M0C1</accession>
<keyword evidence="2 3" id="KW-0040">ANK repeat</keyword>
<dbReference type="AlphaFoldDB" id="A0A1T4M0C1"/>
<reference evidence="5 6" key="1">
    <citation type="submission" date="2017-02" db="EMBL/GenBank/DDBJ databases">
        <authorList>
            <person name="Peterson S.W."/>
        </authorList>
    </citation>
    <scope>NUCLEOTIDE SEQUENCE [LARGE SCALE GENOMIC DNA]</scope>
    <source>
        <strain evidence="5 6">ATCC 43324</strain>
    </source>
</reference>
<dbReference type="PROSITE" id="PS50088">
    <property type="entry name" value="ANK_REPEAT"/>
    <property type="match status" value="1"/>
</dbReference>
<dbReference type="EMBL" id="FUXK01000005">
    <property type="protein sequence ID" value="SJZ60337.1"/>
    <property type="molecule type" value="Genomic_DNA"/>
</dbReference>
<keyword evidence="1" id="KW-0677">Repeat</keyword>
<protein>
    <submittedName>
        <fullName evidence="5">Ankyrin repeat-containing protein</fullName>
    </submittedName>
</protein>